<dbReference type="EMBL" id="CP012677">
    <property type="protein sequence ID" value="ALE91711.1"/>
    <property type="molecule type" value="Genomic_DNA"/>
</dbReference>
<feature type="compositionally biased region" description="Basic and acidic residues" evidence="1">
    <location>
        <begin position="20"/>
        <end position="34"/>
    </location>
</feature>
<dbReference type="RefSeq" id="WP_062005922.1">
    <property type="nucleotide sequence ID" value="NZ_CP012677.1"/>
</dbReference>
<accession>A0A0M4QVF0</accession>
<sequence length="67" mass="7236">MTSNGQHNDETPAAVGGASEEVKEKFRQALENKKNQHHGSVEAANGAKINAQHGAASHKREFRRKSG</sequence>
<evidence type="ECO:0008006" key="4">
    <source>
        <dbReference type="Google" id="ProtNLM"/>
    </source>
</evidence>
<protein>
    <recommendedName>
        <fullName evidence="4">DUF5302 domain-containing protein</fullName>
    </recommendedName>
</protein>
<dbReference type="AlphaFoldDB" id="A0A0M4QVF0"/>
<evidence type="ECO:0000256" key="1">
    <source>
        <dbReference type="SAM" id="MobiDB-lite"/>
    </source>
</evidence>
<feature type="region of interest" description="Disordered" evidence="1">
    <location>
        <begin position="1"/>
        <end position="67"/>
    </location>
</feature>
<dbReference type="Proteomes" id="UP000062833">
    <property type="component" value="Chromosome"/>
</dbReference>
<evidence type="ECO:0000313" key="3">
    <source>
        <dbReference type="Proteomes" id="UP000062833"/>
    </source>
</evidence>
<organism evidence="2 3">
    <name type="scientific">Arthrobacter alpinus</name>
    <dbReference type="NCBI Taxonomy" id="656366"/>
    <lineage>
        <taxon>Bacteria</taxon>
        <taxon>Bacillati</taxon>
        <taxon>Actinomycetota</taxon>
        <taxon>Actinomycetes</taxon>
        <taxon>Micrococcales</taxon>
        <taxon>Micrococcaceae</taxon>
        <taxon>Arthrobacter</taxon>
    </lineage>
</organism>
<dbReference type="Pfam" id="PF17227">
    <property type="entry name" value="DUF5302"/>
    <property type="match status" value="1"/>
</dbReference>
<feature type="compositionally biased region" description="Basic residues" evidence="1">
    <location>
        <begin position="56"/>
        <end position="67"/>
    </location>
</feature>
<evidence type="ECO:0000313" key="2">
    <source>
        <dbReference type="EMBL" id="ALE91711.1"/>
    </source>
</evidence>
<keyword evidence="3" id="KW-1185">Reference proteome</keyword>
<dbReference type="PATRIC" id="fig|656366.3.peg.892"/>
<dbReference type="InterPro" id="IPR035172">
    <property type="entry name" value="DUF5302"/>
</dbReference>
<gene>
    <name evidence="2" type="ORF">AOC05_04095</name>
</gene>
<dbReference type="KEGG" id="aaq:AOC05_04095"/>
<dbReference type="OrthoDB" id="4319558at2"/>
<proteinExistence type="predicted"/>
<name>A0A0M4QVF0_9MICC</name>
<reference evidence="3" key="1">
    <citation type="submission" date="2015-09" db="EMBL/GenBank/DDBJ databases">
        <title>Complete genome of Arthrobacter alpinus strain R3.8.</title>
        <authorList>
            <person name="See-Too W.S."/>
            <person name="Chan K.G."/>
        </authorList>
    </citation>
    <scope>NUCLEOTIDE SEQUENCE [LARGE SCALE GENOMIC DNA]</scope>
    <source>
        <strain evidence="3">R3.8</strain>
    </source>
</reference>